<sequence>MKKLLISLKNVSLALLLGGALLVGTSACSTGTGDGQTNVEESDFKDKSPTEHNQPGQSDNTQDNNGRPAPGAMASDSAYEEVYDRQMKKTEQKKDGGTTGNQAFGGAAETNKDDH</sequence>
<feature type="region of interest" description="Disordered" evidence="1">
    <location>
        <begin position="26"/>
        <end position="115"/>
    </location>
</feature>
<dbReference type="AlphaFoldDB" id="A0A839GJ13"/>
<dbReference type="PROSITE" id="PS51257">
    <property type="entry name" value="PROKAR_LIPOPROTEIN"/>
    <property type="match status" value="1"/>
</dbReference>
<evidence type="ECO:0000313" key="4">
    <source>
        <dbReference type="Proteomes" id="UP000563094"/>
    </source>
</evidence>
<keyword evidence="2" id="KW-0732">Signal</keyword>
<organism evidence="3 4">
    <name type="scientific">Rufibacter quisquiliarum</name>
    <dbReference type="NCBI Taxonomy" id="1549639"/>
    <lineage>
        <taxon>Bacteria</taxon>
        <taxon>Pseudomonadati</taxon>
        <taxon>Bacteroidota</taxon>
        <taxon>Cytophagia</taxon>
        <taxon>Cytophagales</taxon>
        <taxon>Hymenobacteraceae</taxon>
        <taxon>Rufibacter</taxon>
    </lineage>
</organism>
<proteinExistence type="predicted"/>
<evidence type="ECO:0000256" key="2">
    <source>
        <dbReference type="SAM" id="SignalP"/>
    </source>
</evidence>
<feature type="chain" id="PRO_5032270016" description="Lipoprotein" evidence="2">
    <location>
        <begin position="30"/>
        <end position="115"/>
    </location>
</feature>
<dbReference type="Proteomes" id="UP000563094">
    <property type="component" value="Unassembled WGS sequence"/>
</dbReference>
<evidence type="ECO:0008006" key="5">
    <source>
        <dbReference type="Google" id="ProtNLM"/>
    </source>
</evidence>
<name>A0A839GJ13_9BACT</name>
<feature type="signal peptide" evidence="2">
    <location>
        <begin position="1"/>
        <end position="29"/>
    </location>
</feature>
<evidence type="ECO:0000256" key="1">
    <source>
        <dbReference type="SAM" id="MobiDB-lite"/>
    </source>
</evidence>
<accession>A0A839GJ13</accession>
<feature type="compositionally biased region" description="Polar residues" evidence="1">
    <location>
        <begin position="26"/>
        <end position="39"/>
    </location>
</feature>
<dbReference type="EMBL" id="JACJIQ010000016">
    <property type="protein sequence ID" value="MBA9078842.1"/>
    <property type="molecule type" value="Genomic_DNA"/>
</dbReference>
<evidence type="ECO:0000313" key="3">
    <source>
        <dbReference type="EMBL" id="MBA9078842.1"/>
    </source>
</evidence>
<protein>
    <recommendedName>
        <fullName evidence="5">Lipoprotein</fullName>
    </recommendedName>
</protein>
<reference evidence="3 4" key="1">
    <citation type="submission" date="2020-08" db="EMBL/GenBank/DDBJ databases">
        <title>Genomic Encyclopedia of Type Strains, Phase IV (KMG-IV): sequencing the most valuable type-strain genomes for metagenomic binning, comparative biology and taxonomic classification.</title>
        <authorList>
            <person name="Goeker M."/>
        </authorList>
    </citation>
    <scope>NUCLEOTIDE SEQUENCE [LARGE SCALE GENOMIC DNA]</scope>
    <source>
        <strain evidence="3 4">DSM 29854</strain>
    </source>
</reference>
<dbReference type="RefSeq" id="WP_182513930.1">
    <property type="nucleotide sequence ID" value="NZ_JACJIQ010000016.1"/>
</dbReference>
<feature type="compositionally biased region" description="Polar residues" evidence="1">
    <location>
        <begin position="51"/>
        <end position="65"/>
    </location>
</feature>
<keyword evidence="4" id="KW-1185">Reference proteome</keyword>
<gene>
    <name evidence="3" type="ORF">FHS90_003572</name>
</gene>
<comment type="caution">
    <text evidence="3">The sequence shown here is derived from an EMBL/GenBank/DDBJ whole genome shotgun (WGS) entry which is preliminary data.</text>
</comment>
<feature type="compositionally biased region" description="Basic and acidic residues" evidence="1">
    <location>
        <begin position="82"/>
        <end position="96"/>
    </location>
</feature>